<proteinExistence type="predicted"/>
<dbReference type="AlphaFoldDB" id="A0A7W7D2Q8"/>
<dbReference type="EMBL" id="JACHMF010000001">
    <property type="protein sequence ID" value="MBB4697731.1"/>
    <property type="molecule type" value="Genomic_DNA"/>
</dbReference>
<protein>
    <submittedName>
        <fullName evidence="1">Uncharacterized protein</fullName>
    </submittedName>
</protein>
<evidence type="ECO:0000313" key="1">
    <source>
        <dbReference type="EMBL" id="MBB4697731.1"/>
    </source>
</evidence>
<dbReference type="Proteomes" id="UP000542742">
    <property type="component" value="Unassembled WGS sequence"/>
</dbReference>
<accession>A0A7W7D2Q8</accession>
<evidence type="ECO:0000313" key="2">
    <source>
        <dbReference type="Proteomes" id="UP000542742"/>
    </source>
</evidence>
<sequence>MDEPYRPFALRVMADHLGDGLWDSDPDHRGPAELDDLGLSAELVARLRAWNGQFQRTALTEFEFPSAEAERRWVSDGLHLAFDLQNALPDIEVSYAHDDDHRPMRDRRGP</sequence>
<name>A0A7W7D2Q8_9ACTN</name>
<keyword evidence="2" id="KW-1185">Reference proteome</keyword>
<comment type="caution">
    <text evidence="1">The sequence shown here is derived from an EMBL/GenBank/DDBJ whole genome shotgun (WGS) entry which is preliminary data.</text>
</comment>
<organism evidence="1 2">
    <name type="scientific">Paractinoplanes abujensis</name>
    <dbReference type="NCBI Taxonomy" id="882441"/>
    <lineage>
        <taxon>Bacteria</taxon>
        <taxon>Bacillati</taxon>
        <taxon>Actinomycetota</taxon>
        <taxon>Actinomycetes</taxon>
        <taxon>Micromonosporales</taxon>
        <taxon>Micromonosporaceae</taxon>
        <taxon>Paractinoplanes</taxon>
    </lineage>
</organism>
<dbReference type="RefSeq" id="WP_184955804.1">
    <property type="nucleotide sequence ID" value="NZ_JACHMF010000001.1"/>
</dbReference>
<gene>
    <name evidence="1" type="ORF">BKA14_007879</name>
</gene>
<reference evidence="1 2" key="1">
    <citation type="submission" date="2020-08" db="EMBL/GenBank/DDBJ databases">
        <title>Sequencing the genomes of 1000 actinobacteria strains.</title>
        <authorList>
            <person name="Klenk H.-P."/>
        </authorList>
    </citation>
    <scope>NUCLEOTIDE SEQUENCE [LARGE SCALE GENOMIC DNA]</scope>
    <source>
        <strain evidence="1 2">DSM 45518</strain>
    </source>
</reference>